<evidence type="ECO:0000256" key="1">
    <source>
        <dbReference type="SAM" id="Phobius"/>
    </source>
</evidence>
<feature type="transmembrane region" description="Helical" evidence="1">
    <location>
        <begin position="158"/>
        <end position="176"/>
    </location>
</feature>
<feature type="transmembrane region" description="Helical" evidence="1">
    <location>
        <begin position="215"/>
        <end position="236"/>
    </location>
</feature>
<keyword evidence="1" id="KW-0812">Transmembrane</keyword>
<proteinExistence type="predicted"/>
<dbReference type="RefSeq" id="WP_107827506.1">
    <property type="nucleotide sequence ID" value="NZ_CP160205.1"/>
</dbReference>
<accession>A0A2T5JCV1</accession>
<sequence length="388" mass="44020">MTDKLPQKQRLLSLDVMRGATVAAMTLVNNPGDWDHTYAPLEHSVWNGCTPTDLVFPFFLYMVGVAIVFAMETRKEDPANHGHMILVAFRRMLSLWAISWIIQLFFHHDTPPEVTGFWSKVGYVLGHLRLPGVLSRIGLVFFICTILYLKTTQKTRDWLMAFALIGYYVIMTFVPVPGIGPANLKPETNIGAWLDRLVFGVNHLWRESHTWDPEGLLGTIPAIGTCLFGIRVGTWLKRTDTEPGTKVSWMFVYGVLAVILGLIWDLFFPINKALWSSSFVLYTGGLATIALALSYWMIDVQGRKKGVWFFVVFGMNAITAYVVGDVIGSVLDFIPTGQGVRLMGWINRDICMKLFSPYNASLARAIIYVFISWIPMYWLYKKKIFIKV</sequence>
<protein>
    <submittedName>
        <fullName evidence="2">Putative acyltransferase</fullName>
    </submittedName>
</protein>
<feature type="transmembrane region" description="Helical" evidence="1">
    <location>
        <begin position="362"/>
        <end position="380"/>
    </location>
</feature>
<dbReference type="Proteomes" id="UP000244168">
    <property type="component" value="Unassembled WGS sequence"/>
</dbReference>
<feature type="transmembrane region" description="Helical" evidence="1">
    <location>
        <begin position="92"/>
        <end position="108"/>
    </location>
</feature>
<dbReference type="GO" id="GO:0016746">
    <property type="term" value="F:acyltransferase activity"/>
    <property type="evidence" value="ECO:0007669"/>
    <property type="project" value="UniProtKB-KW"/>
</dbReference>
<keyword evidence="1" id="KW-0472">Membrane</keyword>
<gene>
    <name evidence="2" type="ORF">C8P68_102409</name>
</gene>
<comment type="caution">
    <text evidence="2">The sequence shown here is derived from an EMBL/GenBank/DDBJ whole genome shotgun (WGS) entry which is preliminary data.</text>
</comment>
<keyword evidence="1" id="KW-1133">Transmembrane helix</keyword>
<keyword evidence="3" id="KW-1185">Reference proteome</keyword>
<feature type="transmembrane region" description="Helical" evidence="1">
    <location>
        <begin position="307"/>
        <end position="324"/>
    </location>
</feature>
<dbReference type="PANTHER" id="PTHR31061">
    <property type="entry name" value="LD22376P"/>
    <property type="match status" value="1"/>
</dbReference>
<evidence type="ECO:0000313" key="3">
    <source>
        <dbReference type="Proteomes" id="UP000244168"/>
    </source>
</evidence>
<reference evidence="2 3" key="1">
    <citation type="submission" date="2018-04" db="EMBL/GenBank/DDBJ databases">
        <title>Genomic Encyclopedia of Archaeal and Bacterial Type Strains, Phase II (KMG-II): from individual species to whole genera.</title>
        <authorList>
            <person name="Goeker M."/>
        </authorList>
    </citation>
    <scope>NUCLEOTIDE SEQUENCE [LARGE SCALE GENOMIC DNA]</scope>
    <source>
        <strain evidence="2 3">DSM 26809</strain>
    </source>
</reference>
<keyword evidence="2" id="KW-0808">Transferase</keyword>
<feature type="transmembrane region" description="Helical" evidence="1">
    <location>
        <begin position="128"/>
        <end position="149"/>
    </location>
</feature>
<feature type="transmembrane region" description="Helical" evidence="1">
    <location>
        <begin position="54"/>
        <end position="71"/>
    </location>
</feature>
<keyword evidence="2" id="KW-0012">Acyltransferase</keyword>
<name>A0A2T5JCV1_9SPHI</name>
<dbReference type="PANTHER" id="PTHR31061:SF24">
    <property type="entry name" value="LD22376P"/>
    <property type="match status" value="1"/>
</dbReference>
<evidence type="ECO:0000313" key="2">
    <source>
        <dbReference type="EMBL" id="PTQ99584.1"/>
    </source>
</evidence>
<feature type="transmembrane region" description="Helical" evidence="1">
    <location>
        <begin position="248"/>
        <end position="267"/>
    </location>
</feature>
<organism evidence="2 3">
    <name type="scientific">Mucilaginibacter yixingensis</name>
    <dbReference type="NCBI Taxonomy" id="1295612"/>
    <lineage>
        <taxon>Bacteria</taxon>
        <taxon>Pseudomonadati</taxon>
        <taxon>Bacteroidota</taxon>
        <taxon>Sphingobacteriia</taxon>
        <taxon>Sphingobacteriales</taxon>
        <taxon>Sphingobacteriaceae</taxon>
        <taxon>Mucilaginibacter</taxon>
    </lineage>
</organism>
<feature type="transmembrane region" description="Helical" evidence="1">
    <location>
        <begin position="279"/>
        <end position="298"/>
    </location>
</feature>
<dbReference type="EMBL" id="QAOQ01000002">
    <property type="protein sequence ID" value="PTQ99584.1"/>
    <property type="molecule type" value="Genomic_DNA"/>
</dbReference>
<dbReference type="OrthoDB" id="9788724at2"/>
<dbReference type="AlphaFoldDB" id="A0A2T5JCV1"/>